<protein>
    <submittedName>
        <fullName evidence="2">Efflux RND transporter permease subunit</fullName>
    </submittedName>
</protein>
<evidence type="ECO:0000313" key="3">
    <source>
        <dbReference type="Proteomes" id="UP001634747"/>
    </source>
</evidence>
<dbReference type="PANTHER" id="PTHR32063">
    <property type="match status" value="1"/>
</dbReference>
<feature type="transmembrane region" description="Helical" evidence="1">
    <location>
        <begin position="335"/>
        <end position="354"/>
    </location>
</feature>
<dbReference type="PRINTS" id="PR00702">
    <property type="entry name" value="ACRIFLAVINRP"/>
</dbReference>
<dbReference type="Proteomes" id="UP001634747">
    <property type="component" value="Unassembled WGS sequence"/>
</dbReference>
<dbReference type="Gene3D" id="3.30.70.1320">
    <property type="entry name" value="Multidrug efflux transporter AcrB pore domain like"/>
    <property type="match status" value="1"/>
</dbReference>
<organism evidence="2 3">
    <name type="scientific">Terriglobus aquaticus</name>
    <dbReference type="NCBI Taxonomy" id="940139"/>
    <lineage>
        <taxon>Bacteria</taxon>
        <taxon>Pseudomonadati</taxon>
        <taxon>Acidobacteriota</taxon>
        <taxon>Terriglobia</taxon>
        <taxon>Terriglobales</taxon>
        <taxon>Acidobacteriaceae</taxon>
        <taxon>Terriglobus</taxon>
    </lineage>
</organism>
<accession>A0ABW9KLK0</accession>
<dbReference type="InterPro" id="IPR001036">
    <property type="entry name" value="Acrflvin-R"/>
</dbReference>
<dbReference type="Gene3D" id="3.30.70.1430">
    <property type="entry name" value="Multidrug efflux transporter AcrB pore domain"/>
    <property type="match status" value="2"/>
</dbReference>
<feature type="transmembrane region" description="Helical" evidence="1">
    <location>
        <begin position="460"/>
        <end position="478"/>
    </location>
</feature>
<dbReference type="SUPFAM" id="SSF82714">
    <property type="entry name" value="Multidrug efflux transporter AcrB TolC docking domain, DN and DC subdomains"/>
    <property type="match status" value="2"/>
</dbReference>
<keyword evidence="3" id="KW-1185">Reference proteome</keyword>
<comment type="caution">
    <text evidence="2">The sequence shown here is derived from an EMBL/GenBank/DDBJ whole genome shotgun (WGS) entry which is preliminary data.</text>
</comment>
<feature type="transmembrane region" description="Helical" evidence="1">
    <location>
        <begin position="361"/>
        <end position="381"/>
    </location>
</feature>
<dbReference type="EMBL" id="JBJYXY010000001">
    <property type="protein sequence ID" value="MFN2976442.1"/>
    <property type="molecule type" value="Genomic_DNA"/>
</dbReference>
<keyword evidence="1" id="KW-0812">Transmembrane</keyword>
<dbReference type="SUPFAM" id="SSF82866">
    <property type="entry name" value="Multidrug efflux transporter AcrB transmembrane domain"/>
    <property type="match status" value="2"/>
</dbReference>
<name>A0ABW9KLK0_9BACT</name>
<dbReference type="Pfam" id="PF00873">
    <property type="entry name" value="ACR_tran"/>
    <property type="match status" value="1"/>
</dbReference>
<dbReference type="InterPro" id="IPR027463">
    <property type="entry name" value="AcrB_DN_DC_subdom"/>
</dbReference>
<keyword evidence="1" id="KW-0472">Membrane</keyword>
<feature type="transmembrane region" description="Helical" evidence="1">
    <location>
        <begin position="12"/>
        <end position="29"/>
    </location>
</feature>
<feature type="transmembrane region" description="Helical" evidence="1">
    <location>
        <begin position="1055"/>
        <end position="1075"/>
    </location>
</feature>
<feature type="transmembrane region" description="Helical" evidence="1">
    <location>
        <begin position="980"/>
        <end position="999"/>
    </location>
</feature>
<dbReference type="Gene3D" id="3.30.70.1440">
    <property type="entry name" value="Multidrug efflux transporter AcrB pore domain"/>
    <property type="match status" value="1"/>
</dbReference>
<evidence type="ECO:0000256" key="1">
    <source>
        <dbReference type="SAM" id="Phobius"/>
    </source>
</evidence>
<keyword evidence="1" id="KW-1133">Transmembrane helix</keyword>
<feature type="transmembrane region" description="Helical" evidence="1">
    <location>
        <begin position="432"/>
        <end position="453"/>
    </location>
</feature>
<gene>
    <name evidence="2" type="ORF">ACK2TP_11770</name>
</gene>
<sequence>MWIVQLALRRPYTFVVMSVLILVLGIVSIETMSTDIFPPIDIPVVSVVWSYSGTSPDEMEKRFTTISERSMTTAVNDIEHIESQSVAGVSVIKVFFQPGTRIDAAVAQVTAVNQTILRILPPGTTPPFILQFSASNVPILQAVLSSPKLSEADLYDLGLNFLRVQLATVQGAQVPSPYGGKARQIMVDLDPQALYSKGLSPNDVVNALTAQNLILPAGDAKVGTTDYTVRTNASPQVVGQLNDIPVKQVNGATIYMRDVAQVHEGFAVQQSIVRVNGRRSTLMTILKSSNASTLDIVKRVRARLPAIIANMPPPAPEIKLLFDQSVFVKAALQGVVKEAVIAAGLTAIMILLFLGSWRSTVIIAISIPLSILVSIITLKFLGQTLNTMTLGGLGLAVGILVDDATVEIENIHRNLGMGKQIQQAILDGAQQIAVPAFVSTLSICIVFVPVVFLSGAAKSLFTPLGMAVVFAMLASYLLSRTLVPTMVDFLLKKEVGVYKLLEAEHEAHHLSPAEQEAMERERRSLGFIWQTHFAFNRFFERLRTRYQRLLEWTLCHSRFTLTCFGIFLLISFCTVPFIGRDFFPDVDAGSFRLHVRTPPGTRIEQTEEIFKQVESVIQQTIPSNELNTMIDNIGVPNGSFNLAFGDGSLTDVQDGEILVSLNEDHHPTVQYRERLRKLLNQKFPEETFYFQASDIVNQILNFGLPAPIDVQVSGRVAAANFAAAQELRRQISAVPGAVDVHVHQVLYSPELRVNVDRTRAQELNLTEGSVANSMLYSLAGSGTASPNYWLNPVNGVNYSVVVQVPQYKINSVDALNALPVSPGGGSGVATPATIGAPPQPQAQLLSNVAQIQHGSSPAVTNHYNVQPVYDVYVNRSARRDLGGVASDIQTILNRFQASGKLPKGATLTMRGQVKSMNDSFTGLGLGMLFAVALVYLLMVVNFQSWLDPFIILMALPGAACGILWMLFLTGTTFSVPSLMGAIMTVGVATANSILMVTFANDQRSAGLNSVQAAAAAGFTRLRPVLMTALAMILGMLPMSLGMGEGGEQNAPLGRAVIGGLLVATATTLIIVPIFYSLLRKAPPLGAAAEAAEEHDVLQAV</sequence>
<dbReference type="Gene3D" id="1.20.1640.10">
    <property type="entry name" value="Multidrug efflux transporter AcrB transmembrane domain"/>
    <property type="match status" value="2"/>
</dbReference>
<evidence type="ECO:0000313" key="2">
    <source>
        <dbReference type="EMBL" id="MFN2976442.1"/>
    </source>
</evidence>
<reference evidence="2 3" key="1">
    <citation type="submission" date="2024-12" db="EMBL/GenBank/DDBJ databases">
        <authorList>
            <person name="Lee Y."/>
        </authorList>
    </citation>
    <scope>NUCLEOTIDE SEQUENCE [LARGE SCALE GENOMIC DNA]</scope>
    <source>
        <strain evidence="2 3">03SUJ4</strain>
    </source>
</reference>
<dbReference type="Gene3D" id="3.30.2090.10">
    <property type="entry name" value="Multidrug efflux transporter AcrB TolC docking domain, DN and DC subdomains"/>
    <property type="match status" value="2"/>
</dbReference>
<dbReference type="RefSeq" id="WP_263412080.1">
    <property type="nucleotide sequence ID" value="NZ_BAABBH010000001.1"/>
</dbReference>
<feature type="transmembrane region" description="Helical" evidence="1">
    <location>
        <begin position="1024"/>
        <end position="1043"/>
    </location>
</feature>
<dbReference type="SUPFAM" id="SSF82693">
    <property type="entry name" value="Multidrug efflux transporter AcrB pore domain, PN1, PN2, PC1 and PC2 subdomains"/>
    <property type="match status" value="2"/>
</dbReference>
<feature type="transmembrane region" description="Helical" evidence="1">
    <location>
        <begin position="948"/>
        <end position="968"/>
    </location>
</feature>
<feature type="transmembrane region" description="Helical" evidence="1">
    <location>
        <begin position="920"/>
        <end position="942"/>
    </location>
</feature>
<proteinExistence type="predicted"/>
<dbReference type="PANTHER" id="PTHR32063:SF8">
    <property type="entry name" value="CATION EFFLUX PROTEIN"/>
    <property type="match status" value="1"/>
</dbReference>